<dbReference type="Proteomes" id="UP000050640">
    <property type="component" value="Unplaced"/>
</dbReference>
<name>A0A0R3RWN0_9BILA</name>
<reference evidence="3" key="1">
    <citation type="submission" date="2017-02" db="UniProtKB">
        <authorList>
            <consortium name="WormBaseParasite"/>
        </authorList>
    </citation>
    <scope>IDENTIFICATION</scope>
</reference>
<organism evidence="2 3">
    <name type="scientific">Elaeophora elaphi</name>
    <dbReference type="NCBI Taxonomy" id="1147741"/>
    <lineage>
        <taxon>Eukaryota</taxon>
        <taxon>Metazoa</taxon>
        <taxon>Ecdysozoa</taxon>
        <taxon>Nematoda</taxon>
        <taxon>Chromadorea</taxon>
        <taxon>Rhabditida</taxon>
        <taxon>Spirurina</taxon>
        <taxon>Spiruromorpha</taxon>
        <taxon>Filarioidea</taxon>
        <taxon>Onchocercidae</taxon>
        <taxon>Elaeophora</taxon>
    </lineage>
</organism>
<feature type="compositionally biased region" description="Polar residues" evidence="1">
    <location>
        <begin position="85"/>
        <end position="96"/>
    </location>
</feature>
<dbReference type="InterPro" id="IPR038991">
    <property type="entry name" value="CAAP1"/>
</dbReference>
<feature type="compositionally biased region" description="Basic residues" evidence="1">
    <location>
        <begin position="66"/>
        <end position="78"/>
    </location>
</feature>
<dbReference type="AlphaFoldDB" id="A0A0R3RWN0"/>
<dbReference type="Pfam" id="PF15335">
    <property type="entry name" value="CAAP1"/>
    <property type="match status" value="1"/>
</dbReference>
<evidence type="ECO:0000313" key="2">
    <source>
        <dbReference type="Proteomes" id="UP000050640"/>
    </source>
</evidence>
<sequence>MLGSCNGLNGQWSGCRGGATLPSMTEYDVSNIGITYCNINEDLRNLIVIICRLAFVPVLSNHGKKSYSSRRKKARTRTSRSVSSEATCSTVLNSNKQHNRRSSTTSPVSVPSDSRSSFIRKTTRRDFLSPLDLRPEEKLKSIAFYIDNREEMVRHMFASLHRRELYELLPENLK</sequence>
<accession>A0A0R3RWN0</accession>
<evidence type="ECO:0000256" key="1">
    <source>
        <dbReference type="SAM" id="MobiDB-lite"/>
    </source>
</evidence>
<protein>
    <submittedName>
        <fullName evidence="3">Retrotransposon protein</fullName>
    </submittedName>
</protein>
<feature type="compositionally biased region" description="Low complexity" evidence="1">
    <location>
        <begin position="102"/>
        <end position="115"/>
    </location>
</feature>
<keyword evidence="2" id="KW-1185">Reference proteome</keyword>
<evidence type="ECO:0000313" key="3">
    <source>
        <dbReference type="WBParaSite" id="EEL_0000658001-mRNA-1"/>
    </source>
</evidence>
<dbReference type="GO" id="GO:0042981">
    <property type="term" value="P:regulation of apoptotic process"/>
    <property type="evidence" value="ECO:0007669"/>
    <property type="project" value="InterPro"/>
</dbReference>
<dbReference type="WBParaSite" id="EEL_0000658001-mRNA-1">
    <property type="protein sequence ID" value="EEL_0000658001-mRNA-1"/>
    <property type="gene ID" value="EEL_0000658001"/>
</dbReference>
<feature type="region of interest" description="Disordered" evidence="1">
    <location>
        <begin position="66"/>
        <end position="115"/>
    </location>
</feature>
<proteinExistence type="predicted"/>